<evidence type="ECO:0000256" key="7">
    <source>
        <dbReference type="ARBA" id="ARBA00022679"/>
    </source>
</evidence>
<comment type="catalytic activity">
    <reaction evidence="10">
        <text>uridine(1498) in 16S rRNA + S-adenosyl-L-methionine = N(3)-methyluridine(1498) in 16S rRNA + S-adenosyl-L-homocysteine + H(+)</text>
        <dbReference type="Rhea" id="RHEA:42920"/>
        <dbReference type="Rhea" id="RHEA-COMP:10283"/>
        <dbReference type="Rhea" id="RHEA-COMP:10284"/>
        <dbReference type="ChEBI" id="CHEBI:15378"/>
        <dbReference type="ChEBI" id="CHEBI:57856"/>
        <dbReference type="ChEBI" id="CHEBI:59789"/>
        <dbReference type="ChEBI" id="CHEBI:65315"/>
        <dbReference type="ChEBI" id="CHEBI:74502"/>
        <dbReference type="EC" id="2.1.1.193"/>
    </reaction>
</comment>
<keyword evidence="6" id="KW-0489">Methyltransferase</keyword>
<dbReference type="InterPro" id="IPR046886">
    <property type="entry name" value="RsmE_MTase_dom"/>
</dbReference>
<dbReference type="Pfam" id="PF04452">
    <property type="entry name" value="Methyltrans_RNA"/>
    <property type="match status" value="1"/>
</dbReference>
<keyword evidence="5" id="KW-0698">rRNA processing</keyword>
<evidence type="ECO:0000256" key="2">
    <source>
        <dbReference type="ARBA" id="ARBA00005528"/>
    </source>
</evidence>
<evidence type="ECO:0000256" key="6">
    <source>
        <dbReference type="ARBA" id="ARBA00022603"/>
    </source>
</evidence>
<evidence type="ECO:0000256" key="5">
    <source>
        <dbReference type="ARBA" id="ARBA00022552"/>
    </source>
</evidence>
<dbReference type="GO" id="GO:0005737">
    <property type="term" value="C:cytoplasm"/>
    <property type="evidence" value="ECO:0007669"/>
    <property type="project" value="UniProtKB-SubCell"/>
</dbReference>
<dbReference type="InterPro" id="IPR029026">
    <property type="entry name" value="tRNA_m1G_MTases_N"/>
</dbReference>
<dbReference type="SUPFAM" id="SSF88697">
    <property type="entry name" value="PUA domain-like"/>
    <property type="match status" value="1"/>
</dbReference>
<dbReference type="SUPFAM" id="SSF75217">
    <property type="entry name" value="alpha/beta knot"/>
    <property type="match status" value="1"/>
</dbReference>
<dbReference type="PANTHER" id="PTHR30027:SF3">
    <property type="entry name" value="16S RRNA (URACIL(1498)-N(3))-METHYLTRANSFERASE"/>
    <property type="match status" value="1"/>
</dbReference>
<protein>
    <recommendedName>
        <fullName evidence="3">16S rRNA (uracil(1498)-N(3))-methyltransferase</fullName>
        <ecNumber evidence="3">2.1.1.193</ecNumber>
    </recommendedName>
</protein>
<evidence type="ECO:0000256" key="4">
    <source>
        <dbReference type="ARBA" id="ARBA00022490"/>
    </source>
</evidence>
<dbReference type="PIRSF" id="PIRSF015601">
    <property type="entry name" value="MTase_slr0722"/>
    <property type="match status" value="1"/>
</dbReference>
<dbReference type="GO" id="GO:0070475">
    <property type="term" value="P:rRNA base methylation"/>
    <property type="evidence" value="ECO:0007669"/>
    <property type="project" value="TreeGrafter"/>
</dbReference>
<evidence type="ECO:0000256" key="3">
    <source>
        <dbReference type="ARBA" id="ARBA00012328"/>
    </source>
</evidence>
<feature type="domain" description="Ribosomal RNA small subunit methyltransferase E methyltransferase" evidence="11">
    <location>
        <begin position="76"/>
        <end position="219"/>
    </location>
</feature>
<evidence type="ECO:0000256" key="1">
    <source>
        <dbReference type="ARBA" id="ARBA00004496"/>
    </source>
</evidence>
<keyword evidence="8" id="KW-0949">S-adenosyl-L-methionine</keyword>
<keyword evidence="4" id="KW-0963">Cytoplasm</keyword>
<evidence type="ECO:0000256" key="10">
    <source>
        <dbReference type="ARBA" id="ARBA00047944"/>
    </source>
</evidence>
<evidence type="ECO:0000259" key="11">
    <source>
        <dbReference type="Pfam" id="PF04452"/>
    </source>
</evidence>
<name>A0A381S561_9ZZZZ</name>
<dbReference type="InterPro" id="IPR006700">
    <property type="entry name" value="RsmE"/>
</dbReference>
<dbReference type="GO" id="GO:0070042">
    <property type="term" value="F:rRNA (uridine-N3-)-methyltransferase activity"/>
    <property type="evidence" value="ECO:0007669"/>
    <property type="project" value="TreeGrafter"/>
</dbReference>
<dbReference type="NCBIfam" id="TIGR00046">
    <property type="entry name" value="RsmE family RNA methyltransferase"/>
    <property type="match status" value="1"/>
</dbReference>
<accession>A0A381S561</accession>
<dbReference type="InterPro" id="IPR029028">
    <property type="entry name" value="Alpha/beta_knot_MTases"/>
</dbReference>
<dbReference type="AlphaFoldDB" id="A0A381S561"/>
<sequence length="231" mass="24312">MSGGLPGGRGGPHAYVEDLDDPVLSAEDRHHLSRVLRLRDGDPLTVCDAAGRWRAARFGAGLDPCGDVVDVPPPSREVSVGFALIKSGRPELVVQKLTELGVDRILLLSAERSVVRWNADRAAAHLARLTRVARESGMQSRRVRLPVVESVVPAAVAMGRTGVAMAEPGGEALDDDVGLLLVGPEGGWTDAELGDRRRVSLGPTVLRAETAAIVAGTLMVALRDGRLSAAS</sequence>
<proteinExistence type="inferred from homology"/>
<dbReference type="EMBL" id="UINC01002605">
    <property type="protein sequence ID" value="SUZ98451.1"/>
    <property type="molecule type" value="Genomic_DNA"/>
</dbReference>
<keyword evidence="7" id="KW-0808">Transferase</keyword>
<evidence type="ECO:0000313" key="12">
    <source>
        <dbReference type="EMBL" id="SUZ98451.1"/>
    </source>
</evidence>
<comment type="subcellular location">
    <subcellularLocation>
        <location evidence="1">Cytoplasm</location>
    </subcellularLocation>
</comment>
<evidence type="ECO:0000256" key="8">
    <source>
        <dbReference type="ARBA" id="ARBA00022691"/>
    </source>
</evidence>
<evidence type="ECO:0000256" key="9">
    <source>
        <dbReference type="ARBA" id="ARBA00025699"/>
    </source>
</evidence>
<dbReference type="PANTHER" id="PTHR30027">
    <property type="entry name" value="RIBOSOMAL RNA SMALL SUBUNIT METHYLTRANSFERASE E"/>
    <property type="match status" value="1"/>
</dbReference>
<dbReference type="EC" id="2.1.1.193" evidence="3"/>
<dbReference type="Gene3D" id="3.40.1280.10">
    <property type="match status" value="1"/>
</dbReference>
<dbReference type="CDD" id="cd18084">
    <property type="entry name" value="RsmE-like"/>
    <property type="match status" value="1"/>
</dbReference>
<reference evidence="12" key="1">
    <citation type="submission" date="2018-05" db="EMBL/GenBank/DDBJ databases">
        <authorList>
            <person name="Lanie J.A."/>
            <person name="Ng W.-L."/>
            <person name="Kazmierczak K.M."/>
            <person name="Andrzejewski T.M."/>
            <person name="Davidsen T.M."/>
            <person name="Wayne K.J."/>
            <person name="Tettelin H."/>
            <person name="Glass J.I."/>
            <person name="Rusch D."/>
            <person name="Podicherti R."/>
            <person name="Tsui H.-C.T."/>
            <person name="Winkler M.E."/>
        </authorList>
    </citation>
    <scope>NUCLEOTIDE SEQUENCE</scope>
</reference>
<dbReference type="InterPro" id="IPR015947">
    <property type="entry name" value="PUA-like_sf"/>
</dbReference>
<comment type="similarity">
    <text evidence="2">Belongs to the RNA methyltransferase RsmE family.</text>
</comment>
<comment type="function">
    <text evidence="9">Specifically methylates the N3 position of the uracil ring of uridine 1498 (m3U1498) in 16S rRNA. Acts on the fully assembled 30S ribosomal subunit.</text>
</comment>
<gene>
    <name evidence="12" type="ORF">METZ01_LOCUS51305</name>
</gene>
<organism evidence="12">
    <name type="scientific">marine metagenome</name>
    <dbReference type="NCBI Taxonomy" id="408172"/>
    <lineage>
        <taxon>unclassified sequences</taxon>
        <taxon>metagenomes</taxon>
        <taxon>ecological metagenomes</taxon>
    </lineage>
</organism>